<dbReference type="Pfam" id="PF02366">
    <property type="entry name" value="PMT"/>
    <property type="match status" value="1"/>
</dbReference>
<keyword evidence="2" id="KW-1003">Cell membrane</keyword>
<dbReference type="GO" id="GO:0009103">
    <property type="term" value="P:lipopolysaccharide biosynthetic process"/>
    <property type="evidence" value="ECO:0007669"/>
    <property type="project" value="UniProtKB-ARBA"/>
</dbReference>
<dbReference type="PANTHER" id="PTHR33908:SF3">
    <property type="entry name" value="UNDECAPRENYL PHOSPHATE-ALPHA-4-AMINO-4-DEOXY-L-ARABINOSE ARABINOSYL TRANSFERASE"/>
    <property type="match status" value="1"/>
</dbReference>
<evidence type="ECO:0000256" key="1">
    <source>
        <dbReference type="ARBA" id="ARBA00004651"/>
    </source>
</evidence>
<feature type="transmembrane region" description="Helical" evidence="8">
    <location>
        <begin position="170"/>
        <end position="200"/>
    </location>
</feature>
<evidence type="ECO:0000256" key="3">
    <source>
        <dbReference type="ARBA" id="ARBA00022676"/>
    </source>
</evidence>
<dbReference type="PANTHER" id="PTHR33908">
    <property type="entry name" value="MANNOSYLTRANSFERASE YKCB-RELATED"/>
    <property type="match status" value="1"/>
</dbReference>
<reference evidence="10" key="1">
    <citation type="submission" date="2021-10" db="EMBL/GenBank/DDBJ databases">
        <title>The diversity and Nitrogen Metabolism of Culturable Nitrate-Utilizing Bacteria Within the Oxygen Minimum Zone of the Changjiang (Yangtze River)Estuary.</title>
        <authorList>
            <person name="Zhang D."/>
            <person name="Zheng J."/>
            <person name="Liu S."/>
            <person name="He W."/>
        </authorList>
    </citation>
    <scope>NUCLEOTIDE SEQUENCE</scope>
    <source>
        <strain evidence="10">FXH-223</strain>
    </source>
</reference>
<keyword evidence="7 8" id="KW-0472">Membrane</keyword>
<feature type="transmembrane region" description="Helical" evidence="8">
    <location>
        <begin position="89"/>
        <end position="107"/>
    </location>
</feature>
<evidence type="ECO:0000256" key="7">
    <source>
        <dbReference type="ARBA" id="ARBA00023136"/>
    </source>
</evidence>
<organism evidence="10 11">
    <name type="scientific">Alloalcanivorax marinus</name>
    <dbReference type="NCBI Taxonomy" id="1177169"/>
    <lineage>
        <taxon>Bacteria</taxon>
        <taxon>Pseudomonadati</taxon>
        <taxon>Pseudomonadota</taxon>
        <taxon>Gammaproteobacteria</taxon>
        <taxon>Oceanospirillales</taxon>
        <taxon>Alcanivoracaceae</taxon>
        <taxon>Alloalcanivorax</taxon>
    </lineage>
</organism>
<dbReference type="AlphaFoldDB" id="A0A9Q3YND0"/>
<evidence type="ECO:0000256" key="2">
    <source>
        <dbReference type="ARBA" id="ARBA00022475"/>
    </source>
</evidence>
<dbReference type="GO" id="GO:0005886">
    <property type="term" value="C:plasma membrane"/>
    <property type="evidence" value="ECO:0007669"/>
    <property type="project" value="UniProtKB-SubCell"/>
</dbReference>
<proteinExistence type="predicted"/>
<feature type="transmembrane region" description="Helical" evidence="8">
    <location>
        <begin position="272"/>
        <end position="294"/>
    </location>
</feature>
<evidence type="ECO:0000256" key="5">
    <source>
        <dbReference type="ARBA" id="ARBA00022692"/>
    </source>
</evidence>
<keyword evidence="3" id="KW-0328">Glycosyltransferase</keyword>
<feature type="transmembrane region" description="Helical" evidence="8">
    <location>
        <begin position="358"/>
        <end position="382"/>
    </location>
</feature>
<name>A0A9Q3YND0_9GAMM</name>
<feature type="transmembrane region" description="Helical" evidence="8">
    <location>
        <begin position="119"/>
        <end position="140"/>
    </location>
</feature>
<dbReference type="RefSeq" id="WP_228234486.1">
    <property type="nucleotide sequence ID" value="NZ_ARXL01000057.1"/>
</dbReference>
<evidence type="ECO:0000256" key="8">
    <source>
        <dbReference type="SAM" id="Phobius"/>
    </source>
</evidence>
<evidence type="ECO:0000256" key="4">
    <source>
        <dbReference type="ARBA" id="ARBA00022679"/>
    </source>
</evidence>
<feature type="transmembrane region" description="Helical" evidence="8">
    <location>
        <begin position="212"/>
        <end position="230"/>
    </location>
</feature>
<protein>
    <submittedName>
        <fullName evidence="10">Glycosyltransferase family 39 protein</fullName>
    </submittedName>
</protein>
<comment type="subcellular location">
    <subcellularLocation>
        <location evidence="1">Cell membrane</location>
        <topology evidence="1">Multi-pass membrane protein</topology>
    </subcellularLocation>
</comment>
<feature type="domain" description="ArnT-like N-terminal" evidence="9">
    <location>
        <begin position="36"/>
        <end position="242"/>
    </location>
</feature>
<evidence type="ECO:0000313" key="10">
    <source>
        <dbReference type="EMBL" id="MCC4309719.1"/>
    </source>
</evidence>
<evidence type="ECO:0000313" key="11">
    <source>
        <dbReference type="Proteomes" id="UP001108027"/>
    </source>
</evidence>
<keyword evidence="4" id="KW-0808">Transferase</keyword>
<gene>
    <name evidence="10" type="ORF">LL252_14190</name>
</gene>
<evidence type="ECO:0000256" key="6">
    <source>
        <dbReference type="ARBA" id="ARBA00022989"/>
    </source>
</evidence>
<feature type="transmembrane region" description="Helical" evidence="8">
    <location>
        <begin position="314"/>
        <end position="338"/>
    </location>
</feature>
<accession>A0A9Q3YND0</accession>
<dbReference type="Proteomes" id="UP001108027">
    <property type="component" value="Unassembled WGS sequence"/>
</dbReference>
<keyword evidence="11" id="KW-1185">Reference proteome</keyword>
<evidence type="ECO:0000259" key="9">
    <source>
        <dbReference type="Pfam" id="PF02366"/>
    </source>
</evidence>
<sequence>MRTPAERSAIARRGWLLLAVVLLSRLPTMAALPLTDTTEARYGAIARLMAVTGDRVTPWFAPGVPFWGKPPLAFWAQALSFQWLGGNELALRLPSWLACLAMVALVARYGRSLIGDHGGWVAALIAASSGLLFVCAGAVLTDSFLALGTTAALVGAGQALRGERRAWGGLFFAGLVVGLLAKGPLALVLVGAPLFLWALWSGRWADLWRRLPWWRGGVVTLLLAVPWYLLAEHKTPGFLRYFIVGEHFQRFLDPGWGGDRYGSAHDRARGTIWLLTLYAAFPWSLWALALLPRLRDADGRRRLRRALKDDDNRLLIAAAFVPGLFFTFSGNILATYVLPGLPFMALLLARALGPRGRAWRRIVGAAMLVPVLSLIAGAYVLIHPDTLRTEKALVACYQRQPEADRAPLIYLEEVPFSARYYGRETPRARSLAQAREALTGSPRRPLYLAVRPRELDALERPPAPPLVELARNRRYRLMTTARDIAACP</sequence>
<keyword evidence="5 8" id="KW-0812">Transmembrane</keyword>
<dbReference type="InterPro" id="IPR050297">
    <property type="entry name" value="LipidA_mod_glycosyltrf_83"/>
</dbReference>
<comment type="caution">
    <text evidence="10">The sequence shown here is derived from an EMBL/GenBank/DDBJ whole genome shotgun (WGS) entry which is preliminary data.</text>
</comment>
<dbReference type="GO" id="GO:0006493">
    <property type="term" value="P:protein O-linked glycosylation"/>
    <property type="evidence" value="ECO:0007669"/>
    <property type="project" value="InterPro"/>
</dbReference>
<dbReference type="GO" id="GO:0016763">
    <property type="term" value="F:pentosyltransferase activity"/>
    <property type="evidence" value="ECO:0007669"/>
    <property type="project" value="TreeGrafter"/>
</dbReference>
<dbReference type="InterPro" id="IPR003342">
    <property type="entry name" value="ArnT-like_N"/>
</dbReference>
<keyword evidence="6 8" id="KW-1133">Transmembrane helix</keyword>
<dbReference type="EMBL" id="JAJGNA010000021">
    <property type="protein sequence ID" value="MCC4309719.1"/>
    <property type="molecule type" value="Genomic_DNA"/>
</dbReference>
<dbReference type="GO" id="GO:0010041">
    <property type="term" value="P:response to iron(III) ion"/>
    <property type="evidence" value="ECO:0007669"/>
    <property type="project" value="TreeGrafter"/>
</dbReference>
<dbReference type="GO" id="GO:0000030">
    <property type="term" value="F:mannosyltransferase activity"/>
    <property type="evidence" value="ECO:0007669"/>
    <property type="project" value="InterPro"/>
</dbReference>